<evidence type="ECO:0000313" key="8">
    <source>
        <dbReference type="Proteomes" id="UP000240259"/>
    </source>
</evidence>
<comment type="cofactor">
    <cofactor evidence="1">
        <name>FMN</name>
        <dbReference type="ChEBI" id="CHEBI:58210"/>
    </cofactor>
</comment>
<dbReference type="OrthoDB" id="9804454at2"/>
<dbReference type="RefSeq" id="WP_107652572.1">
    <property type="nucleotide sequence ID" value="NZ_PZJX01000057.1"/>
</dbReference>
<organism evidence="7 8">
    <name type="scientific">Mesorhizobium helmanticense</name>
    <dbReference type="NCBI Taxonomy" id="1776423"/>
    <lineage>
        <taxon>Bacteria</taxon>
        <taxon>Pseudomonadati</taxon>
        <taxon>Pseudomonadota</taxon>
        <taxon>Alphaproteobacteria</taxon>
        <taxon>Hyphomicrobiales</taxon>
        <taxon>Phyllobacteriaceae</taxon>
        <taxon>Mesorhizobium</taxon>
    </lineage>
</organism>
<dbReference type="PANTHER" id="PTHR43303:SF4">
    <property type="entry name" value="NADPH DEHYDROGENASE C23G7.10C-RELATED"/>
    <property type="match status" value="1"/>
</dbReference>
<sequence length="372" mass="40320">MSSALFSPISLRALTLPNRIVVSPMCQYNSVEGSATDWHILQLGQFSLGGSGGLVMTEATNVNMVGRITLKCATLCTDDNERALKRIIDFCRQYGVARHGIQLGHAGRKGSTLPPALGGKPLTEEQGAWQTVAPSALAYDQGWHVPRAMTLDDIAELKADYVAAVGRAERIGYDLIELHAGHGYLMHQFLSPLSNVRTDAYGGSLENRMRLLLETFAAARAAWPQDKPMGVRVSATDWVDGGWTIADTIVLARELKALGCDYIDASSAALDPRQKIPLSPGYQVPFAEAVRREAHIPTMAIGLITGVRQAEEIIASGKADFICMARGAMWDPRWAWHAAEELGAEAPYAPRAMPAHPNARPSVFPNRQKPAA</sequence>
<dbReference type="GO" id="GO:0010181">
    <property type="term" value="F:FMN binding"/>
    <property type="evidence" value="ECO:0007669"/>
    <property type="project" value="InterPro"/>
</dbReference>
<dbReference type="InterPro" id="IPR044152">
    <property type="entry name" value="YqjM-like"/>
</dbReference>
<keyword evidence="2" id="KW-0285">Flavoprotein</keyword>
<feature type="domain" description="NADH:flavin oxidoreductase/NADH oxidase N-terminal" evidence="6">
    <location>
        <begin position="5"/>
        <end position="342"/>
    </location>
</feature>
<comment type="caution">
    <text evidence="7">The sequence shown here is derived from an EMBL/GenBank/DDBJ whole genome shotgun (WGS) entry which is preliminary data.</text>
</comment>
<dbReference type="Pfam" id="PF00724">
    <property type="entry name" value="Oxidored_FMN"/>
    <property type="match status" value="1"/>
</dbReference>
<dbReference type="GO" id="GO:0003959">
    <property type="term" value="F:NADPH dehydrogenase activity"/>
    <property type="evidence" value="ECO:0007669"/>
    <property type="project" value="InterPro"/>
</dbReference>
<evidence type="ECO:0000256" key="3">
    <source>
        <dbReference type="ARBA" id="ARBA00022643"/>
    </source>
</evidence>
<name>A0A2T4IMI9_9HYPH</name>
<accession>A0A2T4IMI9</accession>
<evidence type="ECO:0000256" key="2">
    <source>
        <dbReference type="ARBA" id="ARBA00022630"/>
    </source>
</evidence>
<protein>
    <submittedName>
        <fullName evidence="7">Oxidoreductase</fullName>
    </submittedName>
</protein>
<dbReference type="CDD" id="cd02932">
    <property type="entry name" value="OYE_YqiM_FMN"/>
    <property type="match status" value="1"/>
</dbReference>
<dbReference type="PANTHER" id="PTHR43303">
    <property type="entry name" value="NADPH DEHYDROGENASE C23G7.10C-RELATED"/>
    <property type="match status" value="1"/>
</dbReference>
<evidence type="ECO:0000256" key="1">
    <source>
        <dbReference type="ARBA" id="ARBA00001917"/>
    </source>
</evidence>
<dbReference type="InterPro" id="IPR001155">
    <property type="entry name" value="OxRdtase_FMN_N"/>
</dbReference>
<dbReference type="SUPFAM" id="SSF51395">
    <property type="entry name" value="FMN-linked oxidoreductases"/>
    <property type="match status" value="1"/>
</dbReference>
<dbReference type="Proteomes" id="UP000240259">
    <property type="component" value="Unassembled WGS sequence"/>
</dbReference>
<keyword evidence="3" id="KW-0288">FMN</keyword>
<dbReference type="InterPro" id="IPR013785">
    <property type="entry name" value="Aldolase_TIM"/>
</dbReference>
<gene>
    <name evidence="7" type="ORF">C9427_29640</name>
</gene>
<evidence type="ECO:0000256" key="5">
    <source>
        <dbReference type="ARBA" id="ARBA00023002"/>
    </source>
</evidence>
<dbReference type="AlphaFoldDB" id="A0A2T4IMI9"/>
<proteinExistence type="predicted"/>
<keyword evidence="5" id="KW-0560">Oxidoreductase</keyword>
<keyword evidence="4" id="KW-0521">NADP</keyword>
<evidence type="ECO:0000259" key="6">
    <source>
        <dbReference type="Pfam" id="PF00724"/>
    </source>
</evidence>
<dbReference type="GO" id="GO:0050661">
    <property type="term" value="F:NADP binding"/>
    <property type="evidence" value="ECO:0007669"/>
    <property type="project" value="InterPro"/>
</dbReference>
<evidence type="ECO:0000313" key="7">
    <source>
        <dbReference type="EMBL" id="PTE06858.1"/>
    </source>
</evidence>
<keyword evidence="8" id="KW-1185">Reference proteome</keyword>
<dbReference type="EMBL" id="PZJX01000057">
    <property type="protein sequence ID" value="PTE06858.1"/>
    <property type="molecule type" value="Genomic_DNA"/>
</dbReference>
<reference evidence="7 8" key="1">
    <citation type="submission" date="2018-03" db="EMBL/GenBank/DDBJ databases">
        <title>Genome sequence of the symbiotic type strain Mesorhizobium helmanticense CSLC115NT isolated from Lotus corniculatus nodules.</title>
        <authorList>
            <person name="Sannazzaro A.I."/>
            <person name="Torres Tejerizo G.A."/>
            <person name="Dip D."/>
            <person name="Caballero M."/>
            <person name="Pistorio M."/>
            <person name="Estrella M.J."/>
        </authorList>
    </citation>
    <scope>NUCLEOTIDE SEQUENCE [LARGE SCALE GENOMIC DNA]</scope>
    <source>
        <strain evidence="7 8">CSLC115N</strain>
    </source>
</reference>
<dbReference type="Gene3D" id="3.20.20.70">
    <property type="entry name" value="Aldolase class I"/>
    <property type="match status" value="1"/>
</dbReference>
<evidence type="ECO:0000256" key="4">
    <source>
        <dbReference type="ARBA" id="ARBA00022857"/>
    </source>
</evidence>